<protein>
    <submittedName>
        <fullName evidence="1">Uncharacterized protein</fullName>
    </submittedName>
</protein>
<proteinExistence type="predicted"/>
<accession>A0A8J6EH35</accession>
<reference evidence="1" key="1">
    <citation type="thesis" date="2020" institute="ProQuest LLC" country="789 East Eisenhower Parkway, Ann Arbor, MI, USA">
        <title>Comparative Genomics and Chromosome Evolution.</title>
        <authorList>
            <person name="Mudd A.B."/>
        </authorList>
    </citation>
    <scope>NUCLEOTIDE SEQUENCE</scope>
    <source>
        <strain evidence="1">HN-11 Male</strain>
        <tissue evidence="1">Kidney and liver</tissue>
    </source>
</reference>
<organism evidence="1 2">
    <name type="scientific">Eleutherodactylus coqui</name>
    <name type="common">Puerto Rican coqui</name>
    <dbReference type="NCBI Taxonomy" id="57060"/>
    <lineage>
        <taxon>Eukaryota</taxon>
        <taxon>Metazoa</taxon>
        <taxon>Chordata</taxon>
        <taxon>Craniata</taxon>
        <taxon>Vertebrata</taxon>
        <taxon>Euteleostomi</taxon>
        <taxon>Amphibia</taxon>
        <taxon>Batrachia</taxon>
        <taxon>Anura</taxon>
        <taxon>Neobatrachia</taxon>
        <taxon>Hyloidea</taxon>
        <taxon>Eleutherodactylidae</taxon>
        <taxon>Eleutherodactylinae</taxon>
        <taxon>Eleutherodactylus</taxon>
        <taxon>Eleutherodactylus</taxon>
    </lineage>
</organism>
<gene>
    <name evidence="1" type="ORF">GDO78_021221</name>
</gene>
<name>A0A8J6EH35_ELECQ</name>
<evidence type="ECO:0000313" key="1">
    <source>
        <dbReference type="EMBL" id="KAG9469089.1"/>
    </source>
</evidence>
<comment type="caution">
    <text evidence="1">The sequence shown here is derived from an EMBL/GenBank/DDBJ whole genome shotgun (WGS) entry which is preliminary data.</text>
</comment>
<dbReference type="Proteomes" id="UP000770717">
    <property type="component" value="Unassembled WGS sequence"/>
</dbReference>
<evidence type="ECO:0000313" key="2">
    <source>
        <dbReference type="Proteomes" id="UP000770717"/>
    </source>
</evidence>
<keyword evidence="2" id="KW-1185">Reference proteome</keyword>
<dbReference type="EMBL" id="WNTK01000622">
    <property type="protein sequence ID" value="KAG9469089.1"/>
    <property type="molecule type" value="Genomic_DNA"/>
</dbReference>
<dbReference type="AlphaFoldDB" id="A0A8J6EH35"/>
<sequence length="91" mass="10798">MIKAQHGRPDSFLPQQDSQLRMMQWCRVSWRPYFYLTRWKAHTNPYTGEARGNAITGHTAKAAALKPWKKEEKKNLIKTLDFDYTWTLIKT</sequence>